<accession>A0ABN8YYK1</accession>
<evidence type="ECO:0000256" key="1">
    <source>
        <dbReference type="SAM" id="MobiDB-lite"/>
    </source>
</evidence>
<feature type="region of interest" description="Disordered" evidence="1">
    <location>
        <begin position="1"/>
        <end position="36"/>
    </location>
</feature>
<name>A0ABN8YYK1_RANTA</name>
<dbReference type="Proteomes" id="UP001176941">
    <property type="component" value="Chromosome 23"/>
</dbReference>
<gene>
    <name evidence="2" type="ORF">MRATA1EN1_LOCUS13751</name>
</gene>
<sequence length="124" mass="13357">MLLKRNSRPGPQESGSSEELHKDPNRAPPHQNPRGWCLREKGLKKQQKCSGFKQQAVLPDTAPEGQETGRSLTGWLWPRVSHEAGIPTSAGLQSPLVLDEAGAPTSNSLTRLLGRGLGSSLADN</sequence>
<evidence type="ECO:0000313" key="3">
    <source>
        <dbReference type="Proteomes" id="UP001176941"/>
    </source>
</evidence>
<evidence type="ECO:0000313" key="2">
    <source>
        <dbReference type="EMBL" id="CAI9164789.1"/>
    </source>
</evidence>
<dbReference type="EMBL" id="OX459959">
    <property type="protein sequence ID" value="CAI9164789.1"/>
    <property type="molecule type" value="Genomic_DNA"/>
</dbReference>
<proteinExistence type="predicted"/>
<protein>
    <submittedName>
        <fullName evidence="2">Uncharacterized protein</fullName>
    </submittedName>
</protein>
<organism evidence="2 3">
    <name type="scientific">Rangifer tarandus platyrhynchus</name>
    <name type="common">Svalbard reindeer</name>
    <dbReference type="NCBI Taxonomy" id="3082113"/>
    <lineage>
        <taxon>Eukaryota</taxon>
        <taxon>Metazoa</taxon>
        <taxon>Chordata</taxon>
        <taxon>Craniata</taxon>
        <taxon>Vertebrata</taxon>
        <taxon>Euteleostomi</taxon>
        <taxon>Mammalia</taxon>
        <taxon>Eutheria</taxon>
        <taxon>Laurasiatheria</taxon>
        <taxon>Artiodactyla</taxon>
        <taxon>Ruminantia</taxon>
        <taxon>Pecora</taxon>
        <taxon>Cervidae</taxon>
        <taxon>Odocoileinae</taxon>
        <taxon>Rangifer</taxon>
    </lineage>
</organism>
<keyword evidence="3" id="KW-1185">Reference proteome</keyword>
<reference evidence="2" key="1">
    <citation type="submission" date="2023-04" db="EMBL/GenBank/DDBJ databases">
        <authorList>
            <consortium name="ELIXIR-Norway"/>
        </authorList>
    </citation>
    <scope>NUCLEOTIDE SEQUENCE [LARGE SCALE GENOMIC DNA]</scope>
</reference>